<reference evidence="2 3" key="1">
    <citation type="journal article" date="2017" name="Nature">
        <title>The Apostasia genome and the evolution of orchids.</title>
        <authorList>
            <person name="Zhang G.Q."/>
            <person name="Liu K.W."/>
            <person name="Li Z."/>
            <person name="Lohaus R."/>
            <person name="Hsiao Y.Y."/>
            <person name="Niu S.C."/>
            <person name="Wang J.Y."/>
            <person name="Lin Y.C."/>
            <person name="Xu Q."/>
            <person name="Chen L.J."/>
            <person name="Yoshida K."/>
            <person name="Fujiwara S."/>
            <person name="Wang Z.W."/>
            <person name="Zhang Y.Q."/>
            <person name="Mitsuda N."/>
            <person name="Wang M."/>
            <person name="Liu G.H."/>
            <person name="Pecoraro L."/>
            <person name="Huang H.X."/>
            <person name="Xiao X.J."/>
            <person name="Lin M."/>
            <person name="Wu X.Y."/>
            <person name="Wu W.L."/>
            <person name="Chen Y.Y."/>
            <person name="Chang S.B."/>
            <person name="Sakamoto S."/>
            <person name="Ohme-Takagi M."/>
            <person name="Yagi M."/>
            <person name="Zeng S.J."/>
            <person name="Shen C.Y."/>
            <person name="Yeh C.M."/>
            <person name="Luo Y.B."/>
            <person name="Tsai W.C."/>
            <person name="Van de Peer Y."/>
            <person name="Liu Z.J."/>
        </authorList>
    </citation>
    <scope>NUCLEOTIDE SEQUENCE [LARGE SCALE GENOMIC DNA]</scope>
    <source>
        <strain evidence="3">cv. Shenzhen</strain>
        <tissue evidence="2">Stem</tissue>
    </source>
</reference>
<name>A0A2I0APG0_9ASPA</name>
<feature type="transmembrane region" description="Helical" evidence="1">
    <location>
        <begin position="179"/>
        <end position="203"/>
    </location>
</feature>
<keyword evidence="1" id="KW-1133">Transmembrane helix</keyword>
<feature type="transmembrane region" description="Helical" evidence="1">
    <location>
        <begin position="224"/>
        <end position="248"/>
    </location>
</feature>
<sequence>MAAVAKSSYSWPAMLAGVVSESFRVVSDHSRHFLALSVLFLLPLSSLLISSPSLLPLILRHRPSHPPQSLLRSFPPSSTPDLSETLTLAAAAAVALALSAVASAAVTRSVNHGFYGRPVKLLPNLRSLHFPVLRLLATLLSAFLVFSAVVALIASLCLLLLFVLSLLHVESGSIPPYRFAAAIAVITVARLQLEWCLAGVVAVMESSWGLAPLKRSGELIEGMWLASICLWVFFGAGIGLTLWGFGLWDVADVGSWYKVLPVIAKTVFGSAFTTVLLLYLLVTRAALYLYCKAVHGELPGEIVEEFASEYVTLPFDESRVPHVVSVILR</sequence>
<dbReference type="OrthoDB" id="1934322at2759"/>
<evidence type="ECO:0000313" key="2">
    <source>
        <dbReference type="EMBL" id="PKA57451.1"/>
    </source>
</evidence>
<feature type="transmembrane region" description="Helical" evidence="1">
    <location>
        <begin position="33"/>
        <end position="59"/>
    </location>
</feature>
<feature type="transmembrane region" description="Helical" evidence="1">
    <location>
        <begin position="135"/>
        <end position="167"/>
    </location>
</feature>
<dbReference type="Proteomes" id="UP000236161">
    <property type="component" value="Unassembled WGS sequence"/>
</dbReference>
<evidence type="ECO:0000313" key="3">
    <source>
        <dbReference type="Proteomes" id="UP000236161"/>
    </source>
</evidence>
<protein>
    <submittedName>
        <fullName evidence="2">Uncharacterized protein</fullName>
    </submittedName>
</protein>
<accession>A0A2I0APG0</accession>
<keyword evidence="1" id="KW-0472">Membrane</keyword>
<dbReference type="PANTHER" id="PTHR33133:SF7">
    <property type="entry name" value="F26K24.10 PROTEIN-RELATED"/>
    <property type="match status" value="1"/>
</dbReference>
<keyword evidence="1" id="KW-0812">Transmembrane</keyword>
<dbReference type="AlphaFoldDB" id="A0A2I0APG0"/>
<proteinExistence type="predicted"/>
<dbReference type="PANTHER" id="PTHR33133">
    <property type="entry name" value="OS08G0107100 PROTEIN-RELATED"/>
    <property type="match status" value="1"/>
</dbReference>
<feature type="transmembrane region" description="Helical" evidence="1">
    <location>
        <begin position="260"/>
        <end position="282"/>
    </location>
</feature>
<dbReference type="EMBL" id="KZ451968">
    <property type="protein sequence ID" value="PKA57451.1"/>
    <property type="molecule type" value="Genomic_DNA"/>
</dbReference>
<feature type="transmembrane region" description="Helical" evidence="1">
    <location>
        <begin position="86"/>
        <end position="107"/>
    </location>
</feature>
<keyword evidence="3" id="KW-1185">Reference proteome</keyword>
<organism evidence="2 3">
    <name type="scientific">Apostasia shenzhenica</name>
    <dbReference type="NCBI Taxonomy" id="1088818"/>
    <lineage>
        <taxon>Eukaryota</taxon>
        <taxon>Viridiplantae</taxon>
        <taxon>Streptophyta</taxon>
        <taxon>Embryophyta</taxon>
        <taxon>Tracheophyta</taxon>
        <taxon>Spermatophyta</taxon>
        <taxon>Magnoliopsida</taxon>
        <taxon>Liliopsida</taxon>
        <taxon>Asparagales</taxon>
        <taxon>Orchidaceae</taxon>
        <taxon>Apostasioideae</taxon>
        <taxon>Apostasia</taxon>
    </lineage>
</organism>
<evidence type="ECO:0000256" key="1">
    <source>
        <dbReference type="SAM" id="Phobius"/>
    </source>
</evidence>
<gene>
    <name evidence="2" type="ORF">AXF42_Ash013639</name>
</gene>
<dbReference type="STRING" id="1088818.A0A2I0APG0"/>